<protein>
    <submittedName>
        <fullName evidence="1">Uncharacterized protein</fullName>
    </submittedName>
</protein>
<sequence>MKLREYLRSARHRSGGVITSMAIRTKIPYAANNFGTNPYITYRMMEKAIVQGQNINGGFANVSVWSGLANAVQEIANISPVYVTAALVQGVSGSALDQSAATLTPLTWQNAYNGVPGYLYNAILGRAATSAEFIAAGATLSGDKQTLLVPPGFLPLFDTAPLTLAAGRYAIQFEIGGAPQLTLTIPNAATYPAGTPIPFTGTTPATNWGYLATGTGITAVTAGLNDATGTVATFDGTNLTLSKSFTSTAGQTIQLNSRYPACNAISNATLGDATTSSATGRKCVFLKNWTAGGGVTGVTQASGTSYTTLLEVSGTNSANAPCFAGPGDSICNDNHDQNPDNSWGDADGAQGIIGRACNQAGIPFVRLAVSGSKPSNEVLYGGNWLRKFMVRNCTHIIHINGHNDRALPWAGAAGVGFNATMQAWNNIYRNAAKRGAQTKVFAMTLMPQATGTFATDTGQTPTATSIDANGAQVQYRTKLLAGGFVPANGDPDVAADAWQQLYDGATAAGLSIVNAGAGSGKWPYSADWVSNSYRGGTLEGTHYQYTVSGYMAPWLAAQLPAFAAM</sequence>
<name>A0A225SVP3_9BURK</name>
<evidence type="ECO:0000313" key="2">
    <source>
        <dbReference type="Proteomes" id="UP000214747"/>
    </source>
</evidence>
<dbReference type="RefSeq" id="WP_088754707.1">
    <property type="nucleotide sequence ID" value="NZ_NJGV01000006.1"/>
</dbReference>
<reference evidence="1 2" key="1">
    <citation type="journal article" date="2010" name="Int. J. Syst. Evol. Microbiol.">
        <title>Reclassification of Herbaspirillum putei as a later heterotypic synonym of Herbaspirillum huttiense, with the description of H. huttiense subsp. huttiense subsp. nov. and H. huttiense subsp. putei subsp. nov., comb. nov., and description of Herbaspirillum aquaticum sp. nov.</title>
        <authorList>
            <person name="Dobritsa A.P."/>
            <person name="Reddy M.C."/>
            <person name="Samadpour M."/>
        </authorList>
    </citation>
    <scope>NUCLEOTIDE SEQUENCE [LARGE SCALE GENOMIC DNA]</scope>
    <source>
        <strain evidence="1 2">IEH 4430</strain>
    </source>
</reference>
<proteinExistence type="predicted"/>
<keyword evidence="2" id="KW-1185">Reference proteome</keyword>
<comment type="caution">
    <text evidence="1">The sequence shown here is derived from an EMBL/GenBank/DDBJ whole genome shotgun (WGS) entry which is preliminary data.</text>
</comment>
<accession>A0A225SVP3</accession>
<organism evidence="1 2">
    <name type="scientific">Herbaspirillum aquaticum</name>
    <dbReference type="NCBI Taxonomy" id="568783"/>
    <lineage>
        <taxon>Bacteria</taxon>
        <taxon>Pseudomonadati</taxon>
        <taxon>Pseudomonadota</taxon>
        <taxon>Betaproteobacteria</taxon>
        <taxon>Burkholderiales</taxon>
        <taxon>Oxalobacteraceae</taxon>
        <taxon>Herbaspirillum</taxon>
    </lineage>
</organism>
<dbReference type="Proteomes" id="UP000214747">
    <property type="component" value="Unassembled WGS sequence"/>
</dbReference>
<dbReference type="AlphaFoldDB" id="A0A225SVP3"/>
<evidence type="ECO:0000313" key="1">
    <source>
        <dbReference type="EMBL" id="OWY35292.1"/>
    </source>
</evidence>
<gene>
    <name evidence="1" type="ORF">CEJ45_08445</name>
</gene>
<dbReference type="EMBL" id="NJGV01000006">
    <property type="protein sequence ID" value="OWY35292.1"/>
    <property type="molecule type" value="Genomic_DNA"/>
</dbReference>